<name>A0A7Z1B5L0_9BACI</name>
<gene>
    <name evidence="1" type="ORF">B4121_0977</name>
</gene>
<protein>
    <submittedName>
        <fullName evidence="1">Uncharacterized protein</fullName>
    </submittedName>
</protein>
<organism evidence="1 2">
    <name type="scientific">Bacillus paralicheniformis</name>
    <dbReference type="NCBI Taxonomy" id="1648923"/>
    <lineage>
        <taxon>Bacteria</taxon>
        <taxon>Bacillati</taxon>
        <taxon>Bacillota</taxon>
        <taxon>Bacilli</taxon>
        <taxon>Bacillales</taxon>
        <taxon>Bacillaceae</taxon>
        <taxon>Bacillus</taxon>
    </lineage>
</organism>
<reference evidence="1 2" key="1">
    <citation type="journal article" date="2016" name="Front. Microbiol.">
        <title>High-Level Heat Resistance of Spores of Bacillus amyloliquefaciens and Bacillus licheniformis Results from the Presence of a spoVA Operon in a Tn1546 Transposon.</title>
        <authorList>
            <person name="Berendsen E.M."/>
            <person name="Koning R.A."/>
            <person name="Boekhorst J."/>
            <person name="de Jong A."/>
            <person name="Kuipers O.P."/>
            <person name="Wells-Bennik M.H."/>
        </authorList>
    </citation>
    <scope>NUCLEOTIDE SEQUENCE [LARGE SCALE GENOMIC DNA]</scope>
    <source>
        <strain evidence="1 2">B4121</strain>
    </source>
</reference>
<evidence type="ECO:0000313" key="2">
    <source>
        <dbReference type="Proteomes" id="UP000185604"/>
    </source>
</evidence>
<accession>A0A7Z1B5L0</accession>
<evidence type="ECO:0000313" key="1">
    <source>
        <dbReference type="EMBL" id="OLF96766.1"/>
    </source>
</evidence>
<dbReference type="Proteomes" id="UP000185604">
    <property type="component" value="Unassembled WGS sequence"/>
</dbReference>
<comment type="caution">
    <text evidence="1">The sequence shown here is derived from an EMBL/GenBank/DDBJ whole genome shotgun (WGS) entry which is preliminary data.</text>
</comment>
<proteinExistence type="predicted"/>
<dbReference type="EMBL" id="LKPO01000004">
    <property type="protein sequence ID" value="OLF96766.1"/>
    <property type="molecule type" value="Genomic_DNA"/>
</dbReference>
<dbReference type="AlphaFoldDB" id="A0A7Z1B5L0"/>
<sequence length="38" mass="4147">MEETSFFSSQTEHIFCMVVSNIIARGLGGLLDGLKSLD</sequence>